<reference evidence="2" key="1">
    <citation type="submission" date="2024-06" db="EMBL/GenBank/DDBJ databases">
        <title>Brevibacterium koreense sp. nov., isolated from jogae-jeotgal, a Korean fermented seafood.</title>
        <authorList>
            <person name="Whon T.W."/>
            <person name="Nam S."/>
            <person name="Kim Y."/>
        </authorList>
    </citation>
    <scope>NUCLEOTIDE SEQUENCE</scope>
    <source>
        <strain evidence="2">CBA3109</strain>
    </source>
</reference>
<name>A0AAU7UQ92_9MICO</name>
<gene>
    <name evidence="2" type="ORF">AAFP32_05060</name>
</gene>
<dbReference type="EMBL" id="CP158281">
    <property type="protein sequence ID" value="XBV90097.1"/>
    <property type="molecule type" value="Genomic_DNA"/>
</dbReference>
<feature type="domain" description="N-acetyltransferase" evidence="1">
    <location>
        <begin position="20"/>
        <end position="165"/>
    </location>
</feature>
<dbReference type="InterPro" id="IPR016181">
    <property type="entry name" value="Acyl_CoA_acyltransferase"/>
</dbReference>
<dbReference type="SUPFAM" id="SSF55729">
    <property type="entry name" value="Acyl-CoA N-acyltransferases (Nat)"/>
    <property type="match status" value="1"/>
</dbReference>
<proteinExistence type="predicted"/>
<evidence type="ECO:0000259" key="1">
    <source>
        <dbReference type="Pfam" id="PF13302"/>
    </source>
</evidence>
<sequence length="217" mass="24082">MDLEEVWPPFALRIRCGDMQLSPVRESDYPELAVIADGGVRRHDRPAFLVNWDSGTRTDIARSIAQYQWSTRANFRAEDWTIELTVRVDGRVVGVQGLSAKDFVRTRSVSTGSWLSLHEQGRGYGTEMRRAAVTAFADCFDAAVFHSEYLEGNDASRRVSEKLGYSPNGVKSIVAQDGLAHTEHQMIMAASDIVRGAKPVEVAGTEVVRRFLGLDPP</sequence>
<evidence type="ECO:0000313" key="2">
    <source>
        <dbReference type="EMBL" id="XBV90097.1"/>
    </source>
</evidence>
<dbReference type="AlphaFoldDB" id="A0AAU7UQ92"/>
<dbReference type="RefSeq" id="WP_350270886.1">
    <property type="nucleotide sequence ID" value="NZ_CP158281.1"/>
</dbReference>
<protein>
    <submittedName>
        <fullName evidence="2">GNAT family N-acetyltransferase</fullName>
    </submittedName>
</protein>
<accession>A0AAU7UQ92</accession>
<dbReference type="InterPro" id="IPR000182">
    <property type="entry name" value="GNAT_dom"/>
</dbReference>
<dbReference type="GO" id="GO:0016747">
    <property type="term" value="F:acyltransferase activity, transferring groups other than amino-acyl groups"/>
    <property type="evidence" value="ECO:0007669"/>
    <property type="project" value="InterPro"/>
</dbReference>
<dbReference type="Gene3D" id="3.40.630.30">
    <property type="match status" value="1"/>
</dbReference>
<organism evidence="2">
    <name type="scientific">Brevibacterium koreense</name>
    <dbReference type="NCBI Taxonomy" id="3140787"/>
    <lineage>
        <taxon>Bacteria</taxon>
        <taxon>Bacillati</taxon>
        <taxon>Actinomycetota</taxon>
        <taxon>Actinomycetes</taxon>
        <taxon>Micrococcales</taxon>
        <taxon>Brevibacteriaceae</taxon>
        <taxon>Brevibacterium</taxon>
    </lineage>
</organism>
<dbReference type="Pfam" id="PF13302">
    <property type="entry name" value="Acetyltransf_3"/>
    <property type="match status" value="1"/>
</dbReference>
<dbReference type="KEGG" id="bkr:AAFP32_05060"/>